<evidence type="ECO:0000256" key="6">
    <source>
        <dbReference type="ARBA" id="ARBA00022777"/>
    </source>
</evidence>
<feature type="transmembrane region" description="Helical" evidence="10">
    <location>
        <begin position="12"/>
        <end position="32"/>
    </location>
</feature>
<gene>
    <name evidence="13" type="ORF">QWM81_10505</name>
</gene>
<keyword evidence="14" id="KW-1185">Reference proteome</keyword>
<keyword evidence="4" id="KW-0808">Transferase</keyword>
<evidence type="ECO:0000256" key="7">
    <source>
        <dbReference type="ARBA" id="ARBA00022840"/>
    </source>
</evidence>
<feature type="compositionally biased region" description="Gly residues" evidence="9">
    <location>
        <begin position="373"/>
        <end position="388"/>
    </location>
</feature>
<dbReference type="InterPro" id="IPR036890">
    <property type="entry name" value="HATPase_C_sf"/>
</dbReference>
<dbReference type="EMBL" id="JAUEPL010000011">
    <property type="protein sequence ID" value="MDN3294474.1"/>
    <property type="molecule type" value="Genomic_DNA"/>
</dbReference>
<name>A0ABT7Z4P8_9ACTN</name>
<dbReference type="Pfam" id="PF07730">
    <property type="entry name" value="HisKA_3"/>
    <property type="match status" value="1"/>
</dbReference>
<feature type="domain" description="Histidine kinase/HSP90-like ATPase" evidence="11">
    <location>
        <begin position="299"/>
        <end position="378"/>
    </location>
</feature>
<dbReference type="GO" id="GO:0016301">
    <property type="term" value="F:kinase activity"/>
    <property type="evidence" value="ECO:0007669"/>
    <property type="project" value="UniProtKB-KW"/>
</dbReference>
<evidence type="ECO:0000256" key="2">
    <source>
        <dbReference type="ARBA" id="ARBA00012438"/>
    </source>
</evidence>
<organism evidence="13 14">
    <name type="scientific">Streptomyces ficellus</name>
    <dbReference type="NCBI Taxonomy" id="1977088"/>
    <lineage>
        <taxon>Bacteria</taxon>
        <taxon>Bacillati</taxon>
        <taxon>Actinomycetota</taxon>
        <taxon>Actinomycetes</taxon>
        <taxon>Kitasatosporales</taxon>
        <taxon>Streptomycetaceae</taxon>
        <taxon>Streptomyces</taxon>
    </lineage>
</organism>
<dbReference type="Proteomes" id="UP001174050">
    <property type="component" value="Unassembled WGS sequence"/>
</dbReference>
<dbReference type="EC" id="2.7.13.3" evidence="2"/>
<dbReference type="InterPro" id="IPR003594">
    <property type="entry name" value="HATPase_dom"/>
</dbReference>
<feature type="transmembrane region" description="Helical" evidence="10">
    <location>
        <begin position="108"/>
        <end position="127"/>
    </location>
</feature>
<evidence type="ECO:0000256" key="5">
    <source>
        <dbReference type="ARBA" id="ARBA00022741"/>
    </source>
</evidence>
<dbReference type="CDD" id="cd16917">
    <property type="entry name" value="HATPase_UhpB-NarQ-NarX-like"/>
    <property type="match status" value="1"/>
</dbReference>
<keyword evidence="3" id="KW-0597">Phosphoprotein</keyword>
<dbReference type="SUPFAM" id="SSF55874">
    <property type="entry name" value="ATPase domain of HSP90 chaperone/DNA topoisomerase II/histidine kinase"/>
    <property type="match status" value="1"/>
</dbReference>
<reference evidence="13" key="1">
    <citation type="submission" date="2023-06" db="EMBL/GenBank/DDBJ databases">
        <title>WGS-Sequencing of Streptomyces ficellus isolate 21 collected from sand in Gara Djebilet Iron Mine in Algeria.</title>
        <authorList>
            <person name="Zegers G.P."/>
            <person name="Gomez A."/>
            <person name="Gueddou A."/>
            <person name="Zahara A.F."/>
            <person name="Worth M."/>
            <person name="Sevigny J.L."/>
            <person name="Tisa L."/>
        </authorList>
    </citation>
    <scope>NUCLEOTIDE SEQUENCE</scope>
    <source>
        <strain evidence="13">AS11</strain>
    </source>
</reference>
<keyword evidence="10" id="KW-0472">Membrane</keyword>
<feature type="domain" description="Signal transduction histidine kinase subgroup 3 dimerisation and phosphoacceptor" evidence="12">
    <location>
        <begin position="185"/>
        <end position="248"/>
    </location>
</feature>
<feature type="transmembrane region" description="Helical" evidence="10">
    <location>
        <begin position="133"/>
        <end position="153"/>
    </location>
</feature>
<dbReference type="RefSeq" id="WP_290111522.1">
    <property type="nucleotide sequence ID" value="NZ_JAUEPL010000011.1"/>
</dbReference>
<keyword evidence="7" id="KW-0067">ATP-binding</keyword>
<evidence type="ECO:0000313" key="14">
    <source>
        <dbReference type="Proteomes" id="UP001174050"/>
    </source>
</evidence>
<dbReference type="PANTHER" id="PTHR24421">
    <property type="entry name" value="NITRATE/NITRITE SENSOR PROTEIN NARX-RELATED"/>
    <property type="match status" value="1"/>
</dbReference>
<feature type="transmembrane region" description="Helical" evidence="10">
    <location>
        <begin position="38"/>
        <end position="57"/>
    </location>
</feature>
<evidence type="ECO:0000256" key="3">
    <source>
        <dbReference type="ARBA" id="ARBA00022553"/>
    </source>
</evidence>
<sequence length="411" mass="42942">MRLPRTHRDDVLIAAAGLACGLLLWSLGLYTQGPGTELPAGPVVVAPLAVMTALAVVRRTMPRTALLAGTVAVVADQFTRGNLITVVMFADLVYAAVVYGPPASARRIPVTTGLITIAVTLGFLAWYREPEALLIGVVTGLITFFPAITGAVVRNHREAADAARLRAGQTALLAEMDRRNAVIAERSRMARELHDLVAGHLSAIAIHSTAALSLDDPKTSRYALGVIRENSVQGLAEMRRLIGLLRDTSGHDEPAAAPTLDGLEPLVRQAGLNGSAGGLTFRLVDDRAPDTRLPAPVELAAYRIVQESLTNALKHADAGEVTVRLESADHALTVQVTSPFGARPGPRAPGSGAGLVGMRERVALLGGEFEAGPDGGGTDGGGPDGGGADGHRMWRVRAVLPVAEDDKEPSA</sequence>
<evidence type="ECO:0000256" key="1">
    <source>
        <dbReference type="ARBA" id="ARBA00000085"/>
    </source>
</evidence>
<keyword evidence="10" id="KW-1133">Transmembrane helix</keyword>
<dbReference type="Pfam" id="PF02518">
    <property type="entry name" value="HATPase_c"/>
    <property type="match status" value="1"/>
</dbReference>
<keyword evidence="5" id="KW-0547">Nucleotide-binding</keyword>
<keyword evidence="10" id="KW-0812">Transmembrane</keyword>
<dbReference type="InterPro" id="IPR050482">
    <property type="entry name" value="Sensor_HK_TwoCompSys"/>
</dbReference>
<protein>
    <recommendedName>
        <fullName evidence="2">histidine kinase</fullName>
        <ecNumber evidence="2">2.7.13.3</ecNumber>
    </recommendedName>
</protein>
<evidence type="ECO:0000259" key="12">
    <source>
        <dbReference type="Pfam" id="PF07730"/>
    </source>
</evidence>
<dbReference type="PANTHER" id="PTHR24421:SF10">
    <property type="entry name" value="NITRATE_NITRITE SENSOR PROTEIN NARQ"/>
    <property type="match status" value="1"/>
</dbReference>
<evidence type="ECO:0000256" key="8">
    <source>
        <dbReference type="ARBA" id="ARBA00023012"/>
    </source>
</evidence>
<feature type="region of interest" description="Disordered" evidence="9">
    <location>
        <begin position="368"/>
        <end position="393"/>
    </location>
</feature>
<evidence type="ECO:0000259" key="11">
    <source>
        <dbReference type="Pfam" id="PF02518"/>
    </source>
</evidence>
<keyword evidence="8" id="KW-0902">Two-component regulatory system</keyword>
<accession>A0ABT7Z4P8</accession>
<evidence type="ECO:0000256" key="10">
    <source>
        <dbReference type="SAM" id="Phobius"/>
    </source>
</evidence>
<dbReference type="Gene3D" id="3.30.565.10">
    <property type="entry name" value="Histidine kinase-like ATPase, C-terminal domain"/>
    <property type="match status" value="1"/>
</dbReference>
<dbReference type="Gene3D" id="1.20.5.1930">
    <property type="match status" value="1"/>
</dbReference>
<evidence type="ECO:0000313" key="13">
    <source>
        <dbReference type="EMBL" id="MDN3294474.1"/>
    </source>
</evidence>
<comment type="catalytic activity">
    <reaction evidence="1">
        <text>ATP + protein L-histidine = ADP + protein N-phospho-L-histidine.</text>
        <dbReference type="EC" id="2.7.13.3"/>
    </reaction>
</comment>
<evidence type="ECO:0000256" key="4">
    <source>
        <dbReference type="ARBA" id="ARBA00022679"/>
    </source>
</evidence>
<keyword evidence="6 13" id="KW-0418">Kinase</keyword>
<proteinExistence type="predicted"/>
<dbReference type="InterPro" id="IPR011712">
    <property type="entry name" value="Sig_transdc_His_kin_sub3_dim/P"/>
</dbReference>
<evidence type="ECO:0000256" key="9">
    <source>
        <dbReference type="SAM" id="MobiDB-lite"/>
    </source>
</evidence>
<comment type="caution">
    <text evidence="13">The sequence shown here is derived from an EMBL/GenBank/DDBJ whole genome shotgun (WGS) entry which is preliminary data.</text>
</comment>